<evidence type="ECO:0008006" key="3">
    <source>
        <dbReference type="Google" id="ProtNLM"/>
    </source>
</evidence>
<reference evidence="1 2" key="1">
    <citation type="journal article" date="2018" name="Appl. Environ. Microbiol.">
        <title>Antimicrobial susceptibility testing and tentative epidemiological cut-off values of five Bacillus species relevant for use as animal feed additives or for plant protection.</title>
        <authorList>
            <person name="Agerso Y."/>
            <person name="Stuer-Lauridsen B."/>
            <person name="Bjerre K."/>
            <person name="Jensen M.G."/>
            <person name="Johansen E."/>
            <person name="Bennedsen M."/>
            <person name="Brockmann E."/>
            <person name="Nielsen B."/>
        </authorList>
    </citation>
    <scope>NUCLEOTIDE SEQUENCE [LARGE SCALE GENOMIC DNA]</scope>
    <source>
        <strain evidence="1 2">CHCC20162</strain>
    </source>
</reference>
<comment type="caution">
    <text evidence="1">The sequence shown here is derived from an EMBL/GenBank/DDBJ whole genome shotgun (WGS) entry which is preliminary data.</text>
</comment>
<evidence type="ECO:0000313" key="2">
    <source>
        <dbReference type="Proteomes" id="UP000256519"/>
    </source>
</evidence>
<name>A0A3D8X051_PRIMG</name>
<dbReference type="EMBL" id="PQWM01000016">
    <property type="protein sequence ID" value="RDZ12895.1"/>
    <property type="molecule type" value="Genomic_DNA"/>
</dbReference>
<proteinExistence type="predicted"/>
<dbReference type="Pfam" id="PF07485">
    <property type="entry name" value="DUF1529"/>
    <property type="match status" value="1"/>
</dbReference>
<protein>
    <recommendedName>
        <fullName evidence="3">DUF1259 domain-containing protein</fullName>
    </recommendedName>
</protein>
<accession>A0A3D8X051</accession>
<evidence type="ECO:0000313" key="1">
    <source>
        <dbReference type="EMBL" id="RDZ12895.1"/>
    </source>
</evidence>
<gene>
    <name evidence="1" type="ORF">C3744_17175</name>
</gene>
<sequence length="141" mass="16259">MKEVNFLAKEKCLCEELANILKGEAEQKKNLCKVTRERKNLKPTILGHPTSSDLVIALEFSFEPVAKKDKTLNLAELVFLQEEVNPFLEEIKKSEQILVTAIHNHWLFEEPRLIYVHLESVQNPIEFAKEVAHALKKARVK</sequence>
<dbReference type="InterPro" id="IPR011094">
    <property type="entry name" value="Uncharacterised_LppY/LpqO"/>
</dbReference>
<dbReference type="AlphaFoldDB" id="A0A3D8X051"/>
<organism evidence="1 2">
    <name type="scientific">Priestia megaterium</name>
    <name type="common">Bacillus megaterium</name>
    <dbReference type="NCBI Taxonomy" id="1404"/>
    <lineage>
        <taxon>Bacteria</taxon>
        <taxon>Bacillati</taxon>
        <taxon>Bacillota</taxon>
        <taxon>Bacilli</taxon>
        <taxon>Bacillales</taxon>
        <taxon>Bacillaceae</taxon>
        <taxon>Priestia</taxon>
    </lineage>
</organism>
<dbReference type="Proteomes" id="UP000256519">
    <property type="component" value="Unassembled WGS sequence"/>
</dbReference>